<organism evidence="1">
    <name type="scientific">marine metagenome</name>
    <dbReference type="NCBI Taxonomy" id="408172"/>
    <lineage>
        <taxon>unclassified sequences</taxon>
        <taxon>metagenomes</taxon>
        <taxon>ecological metagenomes</taxon>
    </lineage>
</organism>
<gene>
    <name evidence="1" type="ORF">METZ01_LOCUS171748</name>
</gene>
<reference evidence="1" key="1">
    <citation type="submission" date="2018-05" db="EMBL/GenBank/DDBJ databases">
        <authorList>
            <person name="Lanie J.A."/>
            <person name="Ng W.-L."/>
            <person name="Kazmierczak K.M."/>
            <person name="Andrzejewski T.M."/>
            <person name="Davidsen T.M."/>
            <person name="Wayne K.J."/>
            <person name="Tettelin H."/>
            <person name="Glass J.I."/>
            <person name="Rusch D."/>
            <person name="Podicherti R."/>
            <person name="Tsui H.-C.T."/>
            <person name="Winkler M.E."/>
        </authorList>
    </citation>
    <scope>NUCLEOTIDE SEQUENCE</scope>
</reference>
<proteinExistence type="predicted"/>
<accession>A0A382BZ42</accession>
<evidence type="ECO:0000313" key="1">
    <source>
        <dbReference type="EMBL" id="SVB18894.1"/>
    </source>
</evidence>
<protein>
    <submittedName>
        <fullName evidence="1">Uncharacterized protein</fullName>
    </submittedName>
</protein>
<dbReference type="AlphaFoldDB" id="A0A382BZ42"/>
<feature type="non-terminal residue" evidence="1">
    <location>
        <position position="43"/>
    </location>
</feature>
<name>A0A382BZ42_9ZZZZ</name>
<sequence length="43" mass="5207">MFDALKECWNEMKAIWVYEWHKAKIESLARQAELTIIELKKDP</sequence>
<dbReference type="EMBL" id="UINC01031981">
    <property type="protein sequence ID" value="SVB18894.1"/>
    <property type="molecule type" value="Genomic_DNA"/>
</dbReference>